<reference evidence="9 10" key="1">
    <citation type="submission" date="2018-03" db="EMBL/GenBank/DDBJ databases">
        <title>Genomic Encyclopedia of Type Strains, Phase III (KMG-III): the genomes of soil and plant-associated and newly described type strains.</title>
        <authorList>
            <person name="Whitman W."/>
        </authorList>
    </citation>
    <scope>NUCLEOTIDE SEQUENCE [LARGE SCALE GENOMIC DNA]</scope>
    <source>
        <strain evidence="9 10">CGMCC 1.12700</strain>
    </source>
</reference>
<dbReference type="EMBL" id="PYGD01000001">
    <property type="protein sequence ID" value="PSK94434.1"/>
    <property type="molecule type" value="Genomic_DNA"/>
</dbReference>
<keyword evidence="5 8" id="KW-1133">Transmembrane helix</keyword>
<sequence length="349" mass="38507">MLDVAEYLYIFIAFALSLLIHYLVIHLTHQRGIFLDEHDKVQKVHDHPTPRIGGLGIFLASMFMLNDQATGGYLMLAAIPAFIAGFLEDYSGKVSPEQRLAIMFLSPVMAIVMLPDSILSQWFFTPAAGILGIVASAVLMVALVNGVNFTDGQNGLASGTVLISLLAMMIIGVQLNDKSVVYVTAIVGASILAFLIYNFPAGKIFLGDGGAYLLGFMLAAIGIIVVQRHRTEVSPFLVVALTVYPLWEVAFSTFRKLFYDHISPFTSDDYHMHQLLYRNHSRGKAYLPVLFLLPAQIVVSCFAIIFYNNTLALILITAVYVVCYVALYFYERRRKGIRGAAAGRGLHDV</sequence>
<evidence type="ECO:0000256" key="2">
    <source>
        <dbReference type="ARBA" id="ARBA00022475"/>
    </source>
</evidence>
<dbReference type="Proteomes" id="UP000240572">
    <property type="component" value="Unassembled WGS sequence"/>
</dbReference>
<comment type="subcellular location">
    <subcellularLocation>
        <location evidence="1">Cell membrane</location>
        <topology evidence="1">Multi-pass membrane protein</topology>
    </subcellularLocation>
</comment>
<evidence type="ECO:0000256" key="4">
    <source>
        <dbReference type="ARBA" id="ARBA00022692"/>
    </source>
</evidence>
<evidence type="ECO:0000256" key="6">
    <source>
        <dbReference type="ARBA" id="ARBA00023136"/>
    </source>
</evidence>
<feature type="transmembrane region" description="Helical" evidence="8">
    <location>
        <begin position="100"/>
        <end position="118"/>
    </location>
</feature>
<feature type="transmembrane region" description="Helical" evidence="8">
    <location>
        <begin position="156"/>
        <end position="173"/>
    </location>
</feature>
<dbReference type="PANTHER" id="PTHR22926">
    <property type="entry name" value="PHOSPHO-N-ACETYLMURAMOYL-PENTAPEPTIDE-TRANSFERASE"/>
    <property type="match status" value="1"/>
</dbReference>
<feature type="transmembrane region" description="Helical" evidence="8">
    <location>
        <begin position="311"/>
        <end position="330"/>
    </location>
</feature>
<feature type="transmembrane region" description="Helical" evidence="8">
    <location>
        <begin position="124"/>
        <end position="144"/>
    </location>
</feature>
<comment type="cofactor">
    <cofactor evidence="7">
        <name>Mg(2+)</name>
        <dbReference type="ChEBI" id="CHEBI:18420"/>
    </cofactor>
</comment>
<keyword evidence="3 9" id="KW-0808">Transferase</keyword>
<proteinExistence type="predicted"/>
<dbReference type="GO" id="GO:0016780">
    <property type="term" value="F:phosphotransferase activity, for other substituted phosphate groups"/>
    <property type="evidence" value="ECO:0007669"/>
    <property type="project" value="InterPro"/>
</dbReference>
<dbReference type="InterPro" id="IPR000715">
    <property type="entry name" value="Glycosyl_transferase_4"/>
</dbReference>
<dbReference type="CDD" id="cd06853">
    <property type="entry name" value="GT_WecA_like"/>
    <property type="match status" value="1"/>
</dbReference>
<keyword evidence="6 8" id="KW-0472">Membrane</keyword>
<dbReference type="RefSeq" id="WP_106521137.1">
    <property type="nucleotide sequence ID" value="NZ_PYGD01000001.1"/>
</dbReference>
<evidence type="ECO:0000256" key="1">
    <source>
        <dbReference type="ARBA" id="ARBA00004651"/>
    </source>
</evidence>
<dbReference type="GO" id="GO:0009103">
    <property type="term" value="P:lipopolysaccharide biosynthetic process"/>
    <property type="evidence" value="ECO:0007669"/>
    <property type="project" value="TreeGrafter"/>
</dbReference>
<evidence type="ECO:0000256" key="3">
    <source>
        <dbReference type="ARBA" id="ARBA00022679"/>
    </source>
</evidence>
<evidence type="ECO:0000256" key="8">
    <source>
        <dbReference type="SAM" id="Phobius"/>
    </source>
</evidence>
<comment type="caution">
    <text evidence="9">The sequence shown here is derived from an EMBL/GenBank/DDBJ whole genome shotgun (WGS) entry which is preliminary data.</text>
</comment>
<protein>
    <submittedName>
        <fullName evidence="9">UDP-N-acetylmuramyl pentapeptide phosphotransferase/UDP-N-acetylglucosamine-1-phosphate transferase</fullName>
    </submittedName>
</protein>
<keyword evidence="10" id="KW-1185">Reference proteome</keyword>
<dbReference type="GO" id="GO:0044038">
    <property type="term" value="P:cell wall macromolecule biosynthetic process"/>
    <property type="evidence" value="ECO:0007669"/>
    <property type="project" value="TreeGrafter"/>
</dbReference>
<dbReference type="GO" id="GO:0071555">
    <property type="term" value="P:cell wall organization"/>
    <property type="evidence" value="ECO:0007669"/>
    <property type="project" value="TreeGrafter"/>
</dbReference>
<feature type="transmembrane region" description="Helical" evidence="8">
    <location>
        <begin position="71"/>
        <end position="88"/>
    </location>
</feature>
<feature type="transmembrane region" description="Helical" evidence="8">
    <location>
        <begin position="6"/>
        <end position="27"/>
    </location>
</feature>
<keyword evidence="2" id="KW-1003">Cell membrane</keyword>
<dbReference type="GO" id="GO:0005886">
    <property type="term" value="C:plasma membrane"/>
    <property type="evidence" value="ECO:0007669"/>
    <property type="project" value="UniProtKB-SubCell"/>
</dbReference>
<feature type="transmembrane region" description="Helical" evidence="8">
    <location>
        <begin position="179"/>
        <end position="197"/>
    </location>
</feature>
<keyword evidence="4 8" id="KW-0812">Transmembrane</keyword>
<evidence type="ECO:0000313" key="10">
    <source>
        <dbReference type="Proteomes" id="UP000240572"/>
    </source>
</evidence>
<name>A0A2P8DB36_9BACT</name>
<feature type="transmembrane region" description="Helical" evidence="8">
    <location>
        <begin position="209"/>
        <end position="227"/>
    </location>
</feature>
<keyword evidence="7" id="KW-0460">Magnesium</keyword>
<dbReference type="Pfam" id="PF00953">
    <property type="entry name" value="Glycos_transf_4"/>
    <property type="match status" value="1"/>
</dbReference>
<evidence type="ECO:0000256" key="7">
    <source>
        <dbReference type="PIRSR" id="PIRSR600715-1"/>
    </source>
</evidence>
<organism evidence="9 10">
    <name type="scientific">Taibaiella chishuiensis</name>
    <dbReference type="NCBI Taxonomy" id="1434707"/>
    <lineage>
        <taxon>Bacteria</taxon>
        <taxon>Pseudomonadati</taxon>
        <taxon>Bacteroidota</taxon>
        <taxon>Chitinophagia</taxon>
        <taxon>Chitinophagales</taxon>
        <taxon>Chitinophagaceae</taxon>
        <taxon>Taibaiella</taxon>
    </lineage>
</organism>
<keyword evidence="7" id="KW-0479">Metal-binding</keyword>
<evidence type="ECO:0000313" key="9">
    <source>
        <dbReference type="EMBL" id="PSK94434.1"/>
    </source>
</evidence>
<feature type="transmembrane region" description="Helical" evidence="8">
    <location>
        <begin position="233"/>
        <end position="254"/>
    </location>
</feature>
<feature type="transmembrane region" description="Helical" evidence="8">
    <location>
        <begin position="285"/>
        <end position="305"/>
    </location>
</feature>
<accession>A0A2P8DB36</accession>
<gene>
    <name evidence="9" type="ORF">B0I18_101590</name>
</gene>
<evidence type="ECO:0000256" key="5">
    <source>
        <dbReference type="ARBA" id="ARBA00022989"/>
    </source>
</evidence>
<dbReference type="OrthoDB" id="9783652at2"/>
<feature type="binding site" evidence="7">
    <location>
        <position position="208"/>
    </location>
    <ligand>
        <name>Mg(2+)</name>
        <dbReference type="ChEBI" id="CHEBI:18420"/>
    </ligand>
</feature>
<dbReference type="GO" id="GO:0046872">
    <property type="term" value="F:metal ion binding"/>
    <property type="evidence" value="ECO:0007669"/>
    <property type="project" value="UniProtKB-KW"/>
</dbReference>
<dbReference type="PANTHER" id="PTHR22926:SF3">
    <property type="entry name" value="UNDECAPRENYL-PHOSPHATE ALPHA-N-ACETYLGLUCOSAMINYL 1-PHOSPHATE TRANSFERASE"/>
    <property type="match status" value="1"/>
</dbReference>
<feature type="binding site" evidence="7">
    <location>
        <position position="148"/>
    </location>
    <ligand>
        <name>Mg(2+)</name>
        <dbReference type="ChEBI" id="CHEBI:18420"/>
    </ligand>
</feature>
<dbReference type="AlphaFoldDB" id="A0A2P8DB36"/>